<dbReference type="InterPro" id="IPR036465">
    <property type="entry name" value="vWFA_dom_sf"/>
</dbReference>
<keyword evidence="2" id="KW-1185">Reference proteome</keyword>
<evidence type="ECO:0000313" key="2">
    <source>
        <dbReference type="Proteomes" id="UP001235760"/>
    </source>
</evidence>
<name>A0ABT9FZ84_LEPDI</name>
<comment type="caution">
    <text evidence="1">The sequence shown here is derived from an EMBL/GenBank/DDBJ whole genome shotgun (WGS) entry which is preliminary data.</text>
</comment>
<dbReference type="Proteomes" id="UP001235760">
    <property type="component" value="Unassembled WGS sequence"/>
</dbReference>
<organism evidence="1 2">
    <name type="scientific">Leptothrix discophora</name>
    <dbReference type="NCBI Taxonomy" id="89"/>
    <lineage>
        <taxon>Bacteria</taxon>
        <taxon>Pseudomonadati</taxon>
        <taxon>Pseudomonadota</taxon>
        <taxon>Betaproteobacteria</taxon>
        <taxon>Burkholderiales</taxon>
        <taxon>Sphaerotilaceae</taxon>
        <taxon>Leptothrix</taxon>
    </lineage>
</organism>
<accession>A0ABT9FZ84</accession>
<sequence>MRGLDDPYAPLEALSRELWLPAIVNSAGDTRQRIAHLGPWIEALDRGLMPPPALDFGDAQAVAPLRAVVDRLGLPGLCQGVPALALQVLRAMFWSLDRIVDLQPALDREAAIARVTADFEAEWTVQTQGLQDELAMLQGLGDLSHLRWDEIQGLLRSREWQEAQRLSALLAHLQPLVELIRQLGRSEHDPAAPPAEATDAQASLLRRAMRTRETLLPGAPGELTGIHRSARLDRLLGSEAAQIRHPVLHRLWRARLAEANLLTYDSQGVLVEQVADPSARLPSPARRVQAPRQRGPLILCVDTSGSMQGAPEKIAKAVVLEALRTSQREQRGCVLIAFGGQGEMVTRELHDGRAGLEAMLALIGMGFDGGTDVQTPIEHAIDLVAQARWRSADLLIVSDGEFGCMPATLDRLDQARAELGLRVQGILIGDRETMGLLETCDAIHWLRDWRRFGSGQPLREAAVPVHTASLTALYFPNALSARAGRHKG</sequence>
<dbReference type="PANTHER" id="PTHR36846:SF1">
    <property type="entry name" value="PROTEIN VIAA"/>
    <property type="match status" value="1"/>
</dbReference>
<protein>
    <submittedName>
        <fullName evidence="1">VWA domain-containing protein</fullName>
    </submittedName>
</protein>
<evidence type="ECO:0000313" key="1">
    <source>
        <dbReference type="EMBL" id="MDP4299549.1"/>
    </source>
</evidence>
<dbReference type="EMBL" id="JAUZEE010000001">
    <property type="protein sequence ID" value="MDP4299549.1"/>
    <property type="molecule type" value="Genomic_DNA"/>
</dbReference>
<dbReference type="RefSeq" id="WP_305748086.1">
    <property type="nucleotide sequence ID" value="NZ_JAUZEE010000001.1"/>
</dbReference>
<gene>
    <name evidence="1" type="ORF">Q8X39_02805</name>
</gene>
<proteinExistence type="predicted"/>
<reference evidence="1 2" key="1">
    <citation type="submission" date="2023-08" db="EMBL/GenBank/DDBJ databases">
        <authorList>
            <person name="Roldan D.M."/>
            <person name="Menes R.J."/>
        </authorList>
    </citation>
    <scope>NUCLEOTIDE SEQUENCE [LARGE SCALE GENOMIC DNA]</scope>
    <source>
        <strain evidence="1 2">CCM 2812</strain>
    </source>
</reference>
<dbReference type="Gene3D" id="3.40.50.410">
    <property type="entry name" value="von Willebrand factor, type A domain"/>
    <property type="match status" value="1"/>
</dbReference>
<dbReference type="SUPFAM" id="SSF53300">
    <property type="entry name" value="vWA-like"/>
    <property type="match status" value="1"/>
</dbReference>
<dbReference type="PANTHER" id="PTHR36846">
    <property type="entry name" value="PROTEIN VIAA"/>
    <property type="match status" value="1"/>
</dbReference>
<dbReference type="Pfam" id="PF05762">
    <property type="entry name" value="VWA_CoxE"/>
    <property type="match status" value="1"/>
</dbReference>
<dbReference type="InterPro" id="IPR008912">
    <property type="entry name" value="Uncharacterised_CoxE"/>
</dbReference>